<dbReference type="EMBL" id="CP015378">
    <property type="protein sequence ID" value="ANC78952.1"/>
    <property type="molecule type" value="Genomic_DNA"/>
</dbReference>
<dbReference type="Proteomes" id="UP000076623">
    <property type="component" value="Chromosome"/>
</dbReference>
<evidence type="ECO:0000313" key="2">
    <source>
        <dbReference type="Proteomes" id="UP000076623"/>
    </source>
</evidence>
<sequence>MDIWWIAYFLIVVISIAGLVGTIMISKTQDEKYGSSTRQNLVRLTLIYAVVILVSIIALALYIYL</sequence>
<keyword evidence="2" id="KW-1185">Reference proteome</keyword>
<evidence type="ECO:0000313" key="1">
    <source>
        <dbReference type="EMBL" id="ANC78952.1"/>
    </source>
</evidence>
<reference evidence="1 2" key="1">
    <citation type="submission" date="2016-04" db="EMBL/GenBank/DDBJ databases">
        <title>Complete genome sequence of Fictibacillus phosphorivorans G25-29, a strain toxic to nematodes.</title>
        <authorList>
            <person name="Zheng Z."/>
        </authorList>
    </citation>
    <scope>NUCLEOTIDE SEQUENCE [LARGE SCALE GENOMIC DNA]</scope>
    <source>
        <strain evidence="1 2">G25-29</strain>
    </source>
</reference>
<dbReference type="KEGG" id="fpn:ABE65_019965"/>
<organism evidence="1 2">
    <name type="scientific">Fictibacillus phosphorivorans</name>
    <dbReference type="NCBI Taxonomy" id="1221500"/>
    <lineage>
        <taxon>Bacteria</taxon>
        <taxon>Bacillati</taxon>
        <taxon>Bacillota</taxon>
        <taxon>Bacilli</taxon>
        <taxon>Bacillales</taxon>
        <taxon>Fictibacillaceae</taxon>
        <taxon>Fictibacillus</taxon>
    </lineage>
</organism>
<proteinExistence type="predicted"/>
<dbReference type="AlphaFoldDB" id="A0A160ISF0"/>
<accession>A0A160ISF0</accession>
<gene>
    <name evidence="1" type="ORF">ABE65_019965</name>
</gene>
<name>A0A160ISF0_9BACL</name>
<dbReference type="RefSeq" id="WP_066398908.1">
    <property type="nucleotide sequence ID" value="NZ_CP015378.1"/>
</dbReference>
<protein>
    <submittedName>
        <fullName evidence="1">Uncharacterized protein</fullName>
    </submittedName>
</protein>
<dbReference type="OrthoDB" id="2930540at2"/>
<dbReference type="STRING" id="1221500.ABE65_019965"/>